<reference evidence="5" key="1">
    <citation type="submission" date="2021-02" db="EMBL/GenBank/DDBJ databases">
        <authorList>
            <person name="Dougan E. K."/>
            <person name="Rhodes N."/>
            <person name="Thang M."/>
            <person name="Chan C."/>
        </authorList>
    </citation>
    <scope>NUCLEOTIDE SEQUENCE</scope>
</reference>
<evidence type="ECO:0000313" key="5">
    <source>
        <dbReference type="EMBL" id="CAE8696632.1"/>
    </source>
</evidence>
<evidence type="ECO:0000256" key="1">
    <source>
        <dbReference type="ARBA" id="ARBA00007905"/>
    </source>
</evidence>
<evidence type="ECO:0000256" key="3">
    <source>
        <dbReference type="ARBA" id="ARBA00023002"/>
    </source>
</evidence>
<dbReference type="InterPro" id="IPR020471">
    <property type="entry name" value="AKR"/>
</dbReference>
<evidence type="ECO:0000259" key="4">
    <source>
        <dbReference type="Pfam" id="PF00248"/>
    </source>
</evidence>
<comment type="caution">
    <text evidence="5">The sequence shown here is derived from an EMBL/GenBank/DDBJ whole genome shotgun (WGS) entry which is preliminary data.</text>
</comment>
<proteinExistence type="inferred from homology"/>
<dbReference type="Pfam" id="PF00248">
    <property type="entry name" value="Aldo_ket_red"/>
    <property type="match status" value="1"/>
</dbReference>
<dbReference type="InterPro" id="IPR036812">
    <property type="entry name" value="NAD(P)_OxRdtase_dom_sf"/>
</dbReference>
<dbReference type="PANTHER" id="PTHR43827:SF3">
    <property type="entry name" value="NADP-DEPENDENT OXIDOREDUCTASE DOMAIN-CONTAINING PROTEIN"/>
    <property type="match status" value="1"/>
</dbReference>
<keyword evidence="3" id="KW-0560">Oxidoreductase</keyword>
<dbReference type="InterPro" id="IPR023210">
    <property type="entry name" value="NADP_OxRdtase_dom"/>
</dbReference>
<dbReference type="Gene3D" id="3.20.20.100">
    <property type="entry name" value="NADP-dependent oxidoreductase domain"/>
    <property type="match status" value="1"/>
</dbReference>
<dbReference type="AlphaFoldDB" id="A0A813KAG6"/>
<protein>
    <recommendedName>
        <fullName evidence="4">NADP-dependent oxidoreductase domain-containing protein</fullName>
    </recommendedName>
</protein>
<dbReference type="PANTHER" id="PTHR43827">
    <property type="entry name" value="2,5-DIKETO-D-GLUCONIC ACID REDUCTASE"/>
    <property type="match status" value="1"/>
</dbReference>
<dbReference type="Proteomes" id="UP000626109">
    <property type="component" value="Unassembled WGS sequence"/>
</dbReference>
<evidence type="ECO:0000256" key="2">
    <source>
        <dbReference type="ARBA" id="ARBA00022857"/>
    </source>
</evidence>
<dbReference type="EMBL" id="CAJNNW010028543">
    <property type="protein sequence ID" value="CAE8696632.1"/>
    <property type="molecule type" value="Genomic_DNA"/>
</dbReference>
<evidence type="ECO:0000313" key="6">
    <source>
        <dbReference type="Proteomes" id="UP000626109"/>
    </source>
</evidence>
<comment type="similarity">
    <text evidence="1">Belongs to the aldo/keto reductase family.</text>
</comment>
<gene>
    <name evidence="5" type="ORF">PGLA2088_LOCUS29913</name>
</gene>
<organism evidence="5 6">
    <name type="scientific">Polarella glacialis</name>
    <name type="common">Dinoflagellate</name>
    <dbReference type="NCBI Taxonomy" id="89957"/>
    <lineage>
        <taxon>Eukaryota</taxon>
        <taxon>Sar</taxon>
        <taxon>Alveolata</taxon>
        <taxon>Dinophyceae</taxon>
        <taxon>Suessiales</taxon>
        <taxon>Suessiaceae</taxon>
        <taxon>Polarella</taxon>
    </lineage>
</organism>
<keyword evidence="2" id="KW-0521">NADP</keyword>
<dbReference type="GO" id="GO:0016616">
    <property type="term" value="F:oxidoreductase activity, acting on the CH-OH group of donors, NAD or NADP as acceptor"/>
    <property type="evidence" value="ECO:0007669"/>
    <property type="project" value="UniProtKB-ARBA"/>
</dbReference>
<accession>A0A813KAG6</accession>
<dbReference type="SUPFAM" id="SSF51430">
    <property type="entry name" value="NAD(P)-linked oxidoreductase"/>
    <property type="match status" value="1"/>
</dbReference>
<feature type="domain" description="NADP-dependent oxidoreductase" evidence="4">
    <location>
        <begin position="141"/>
        <end position="232"/>
    </location>
</feature>
<name>A0A813KAG6_POLGL</name>
<dbReference type="PRINTS" id="PR00069">
    <property type="entry name" value="ALDKETRDTASE"/>
</dbReference>
<sequence>MGSARRATRQLQLLRGGAARSGPGPGAHHLLKGAGRSGRAFRHCPAACLSGGWRGKGPSAAADAAPARNFLCGLAADAETGRQEQQQVLLRVDVAGARGASWLWGRACHRRRGLSGRRFAGFDSESVEWHLGFHQDALQSWCQARNITVQARSALGFESSGALHPAAELLEAPAVLAAARSHHVSAEQVALRWSLQRTVPVIIAPRLQHQLMDDLAPLVNFTLTHEEMEALSTLQSTALVV</sequence>